<dbReference type="RefSeq" id="XP_013406802.1">
    <property type="nucleotide sequence ID" value="XM_013551348.1"/>
</dbReference>
<evidence type="ECO:0000313" key="6">
    <source>
        <dbReference type="RefSeq" id="XP_013406802.1"/>
    </source>
</evidence>
<feature type="compositionally biased region" description="Low complexity" evidence="1">
    <location>
        <begin position="84"/>
        <end position="97"/>
    </location>
</feature>
<gene>
    <name evidence="5 6" type="primary">LOC106171166</name>
</gene>
<reference evidence="5 6" key="1">
    <citation type="submission" date="2025-04" db="UniProtKB">
        <authorList>
            <consortium name="RefSeq"/>
        </authorList>
    </citation>
    <scope>IDENTIFICATION</scope>
    <source>
        <tissue evidence="5 6">Gonads</tissue>
    </source>
</reference>
<feature type="region of interest" description="Disordered" evidence="1">
    <location>
        <begin position="77"/>
        <end position="175"/>
    </location>
</feature>
<organism evidence="4 5">
    <name type="scientific">Lingula anatina</name>
    <name type="common">Brachiopod</name>
    <name type="synonym">Lingula unguis</name>
    <dbReference type="NCBI Taxonomy" id="7574"/>
    <lineage>
        <taxon>Eukaryota</taxon>
        <taxon>Metazoa</taxon>
        <taxon>Spiralia</taxon>
        <taxon>Lophotrochozoa</taxon>
        <taxon>Brachiopoda</taxon>
        <taxon>Linguliformea</taxon>
        <taxon>Lingulata</taxon>
        <taxon>Lingulida</taxon>
        <taxon>Linguloidea</taxon>
        <taxon>Lingulidae</taxon>
        <taxon>Lingula</taxon>
    </lineage>
</organism>
<feature type="compositionally biased region" description="Polar residues" evidence="1">
    <location>
        <begin position="98"/>
        <end position="113"/>
    </location>
</feature>
<feature type="transmembrane region" description="Helical" evidence="2">
    <location>
        <begin position="210"/>
        <end position="230"/>
    </location>
</feature>
<feature type="compositionally biased region" description="Polar residues" evidence="1">
    <location>
        <begin position="149"/>
        <end position="175"/>
    </location>
</feature>
<dbReference type="Proteomes" id="UP000085678">
    <property type="component" value="Unplaced"/>
</dbReference>
<feature type="signal peptide" evidence="3">
    <location>
        <begin position="1"/>
        <end position="23"/>
    </location>
</feature>
<evidence type="ECO:0000256" key="3">
    <source>
        <dbReference type="SAM" id="SignalP"/>
    </source>
</evidence>
<dbReference type="KEGG" id="lak:106171166"/>
<feature type="chain" id="PRO_5014545904" evidence="3">
    <location>
        <begin position="24"/>
        <end position="264"/>
    </location>
</feature>
<keyword evidence="2" id="KW-1133">Transmembrane helix</keyword>
<feature type="compositionally biased region" description="Polar residues" evidence="1">
    <location>
        <begin position="125"/>
        <end position="137"/>
    </location>
</feature>
<proteinExistence type="predicted"/>
<keyword evidence="2" id="KW-0812">Transmembrane</keyword>
<dbReference type="AlphaFoldDB" id="A0A1S3J9A5"/>
<keyword evidence="2" id="KW-0472">Membrane</keyword>
<keyword evidence="4" id="KW-1185">Reference proteome</keyword>
<dbReference type="GeneID" id="106171166"/>
<protein>
    <submittedName>
        <fullName evidence="5">Integumentary mucin C.1 isoform X1</fullName>
    </submittedName>
    <submittedName>
        <fullName evidence="6">Integumentary mucin C.1 isoform X2</fullName>
    </submittedName>
</protein>
<evidence type="ECO:0000313" key="4">
    <source>
        <dbReference type="Proteomes" id="UP000085678"/>
    </source>
</evidence>
<keyword evidence="3" id="KW-0732">Signal</keyword>
<sequence>MVIRSFFTAVVIVTGYLVATTKSIGSNPVAFTTVATSTVSSAVSHAQQINTAQNSVTTTTTAPKSISAALATTPTLIANSESPTTTNVTVTKSTLDTSSRPATDKSSSGTENDSGTKTDHVTVGGNRSISLGTSEPTAPSPAASDCPPNGTSNDPKCKTTSTIPSTSNDNRTGTTRALTNLTLLSETRGRPTTPIVKNLQQQQLTDYEHAVIGLAVTLAVIMIAAVGMVIHKCRRSNMYGVLYPEEGSKSLRGQYARFYDDTIL</sequence>
<accession>A0A1S3J9A5</accession>
<dbReference type="RefSeq" id="XP_013406801.1">
    <property type="nucleotide sequence ID" value="XM_013551347.1"/>
</dbReference>
<name>A0A1S3J9A5_LINAN</name>
<evidence type="ECO:0000256" key="2">
    <source>
        <dbReference type="SAM" id="Phobius"/>
    </source>
</evidence>
<evidence type="ECO:0000313" key="5">
    <source>
        <dbReference type="RefSeq" id="XP_013406801.1"/>
    </source>
</evidence>
<evidence type="ECO:0000256" key="1">
    <source>
        <dbReference type="SAM" id="MobiDB-lite"/>
    </source>
</evidence>